<keyword evidence="7 13" id="KW-0418">Kinase</keyword>
<evidence type="ECO:0000256" key="7">
    <source>
        <dbReference type="ARBA" id="ARBA00022777"/>
    </source>
</evidence>
<dbReference type="Pfam" id="PF00512">
    <property type="entry name" value="HisKA"/>
    <property type="match status" value="1"/>
</dbReference>
<keyword evidence="11" id="KW-0472">Membrane</keyword>
<keyword evidence="10" id="KW-0175">Coiled coil</keyword>
<dbReference type="RefSeq" id="WP_213244168.1">
    <property type="nucleotide sequence ID" value="NZ_CP045806.1"/>
</dbReference>
<dbReference type="PRINTS" id="PR00344">
    <property type="entry name" value="BCTRLSENSOR"/>
</dbReference>
<dbReference type="CDD" id="cd00082">
    <property type="entry name" value="HisKA"/>
    <property type="match status" value="1"/>
</dbReference>
<organism evidence="13 14">
    <name type="scientific">Gordonia pseudamarae</name>
    <dbReference type="NCBI Taxonomy" id="2831662"/>
    <lineage>
        <taxon>Bacteria</taxon>
        <taxon>Bacillati</taxon>
        <taxon>Actinomycetota</taxon>
        <taxon>Actinomycetes</taxon>
        <taxon>Mycobacteriales</taxon>
        <taxon>Gordoniaceae</taxon>
        <taxon>Gordonia</taxon>
    </lineage>
</organism>
<dbReference type="PROSITE" id="PS50109">
    <property type="entry name" value="HIS_KIN"/>
    <property type="match status" value="1"/>
</dbReference>
<dbReference type="InterPro" id="IPR005467">
    <property type="entry name" value="His_kinase_dom"/>
</dbReference>
<comment type="catalytic activity">
    <reaction evidence="1">
        <text>ATP + protein L-histidine = ADP + protein N-phospho-L-histidine.</text>
        <dbReference type="EC" id="2.7.13.3"/>
    </reaction>
</comment>
<dbReference type="InterPro" id="IPR036097">
    <property type="entry name" value="HisK_dim/P_sf"/>
</dbReference>
<evidence type="ECO:0000313" key="13">
    <source>
        <dbReference type="EMBL" id="QHN35921.1"/>
    </source>
</evidence>
<dbReference type="Gene3D" id="3.30.565.10">
    <property type="entry name" value="Histidine kinase-like ATPase, C-terminal domain"/>
    <property type="match status" value="1"/>
</dbReference>
<evidence type="ECO:0000313" key="14">
    <source>
        <dbReference type="Proteomes" id="UP001059836"/>
    </source>
</evidence>
<evidence type="ECO:0000256" key="3">
    <source>
        <dbReference type="ARBA" id="ARBA00012438"/>
    </source>
</evidence>
<dbReference type="SUPFAM" id="SSF55874">
    <property type="entry name" value="ATPase domain of HSP90 chaperone/DNA topoisomerase II/histidine kinase"/>
    <property type="match status" value="1"/>
</dbReference>
<keyword evidence="6" id="KW-0808">Transferase</keyword>
<sequence>MMLHTWDIAQIVAIAAVCTTVVTALCAGGVRWNARGSITSQIWLMAIASPLSVVAAVTVIAVQMYVSQHDFQVLLWVLGVSSVMSVAAATVVGRTARLSMVALRDSARRVGDGDVVGADGTGWKEFAEVSQQLADTSRRLASARREIEELDASRRQFFAWISHDLRTPLTGVRAMAEVLEEGVAADPGDYIRRIREQVDSMSRLVDDLFELSRLTESGLRLRCEPLELVDIVSDAVADVRVAAAERGMRIIHDGVHGITVWADPHEFTRVVVNLLTNSIKYAPRGSEILISARTDELTGNTVVSVADQGPGVADADLPSIFEVGWRADVARTPSSRDSSLSGSSSSAGLGLAIVRGIVQAHGGEVRAENVSGGFRLDVVLPGERRSGSR</sequence>
<dbReference type="InterPro" id="IPR036890">
    <property type="entry name" value="HATPase_C_sf"/>
</dbReference>
<evidence type="ECO:0000256" key="1">
    <source>
        <dbReference type="ARBA" id="ARBA00000085"/>
    </source>
</evidence>
<keyword evidence="8" id="KW-0902">Two-component regulatory system</keyword>
<dbReference type="PANTHER" id="PTHR44936:SF9">
    <property type="entry name" value="SENSOR PROTEIN CREC"/>
    <property type="match status" value="1"/>
</dbReference>
<dbReference type="GO" id="GO:0016301">
    <property type="term" value="F:kinase activity"/>
    <property type="evidence" value="ECO:0007669"/>
    <property type="project" value="UniProtKB-KW"/>
</dbReference>
<dbReference type="InterPro" id="IPR004358">
    <property type="entry name" value="Sig_transdc_His_kin-like_C"/>
</dbReference>
<dbReference type="EMBL" id="CP045809">
    <property type="protein sequence ID" value="QHN35921.1"/>
    <property type="molecule type" value="Genomic_DNA"/>
</dbReference>
<feature type="coiled-coil region" evidence="10">
    <location>
        <begin position="126"/>
        <end position="153"/>
    </location>
</feature>
<evidence type="ECO:0000256" key="5">
    <source>
        <dbReference type="ARBA" id="ARBA00022553"/>
    </source>
</evidence>
<reference evidence="13" key="1">
    <citation type="journal article" date="2021" name="Nat. Microbiol.">
        <title>Cocultivation of an ultrasmall environmental parasitic bacterium with lytic ability against bacteria associated with wastewater foams.</title>
        <authorList>
            <person name="Batinovic S."/>
            <person name="Rose J.J.A."/>
            <person name="Ratcliffe J."/>
            <person name="Seviour R.J."/>
            <person name="Petrovski S."/>
        </authorList>
    </citation>
    <scope>NUCLEOTIDE SEQUENCE</scope>
    <source>
        <strain evidence="13">CON9</strain>
    </source>
</reference>
<evidence type="ECO:0000256" key="10">
    <source>
        <dbReference type="SAM" id="Coils"/>
    </source>
</evidence>
<evidence type="ECO:0000256" key="9">
    <source>
        <dbReference type="ARBA" id="ARBA00023026"/>
    </source>
</evidence>
<dbReference type="CDD" id="cd00075">
    <property type="entry name" value="HATPase"/>
    <property type="match status" value="1"/>
</dbReference>
<comment type="subcellular location">
    <subcellularLocation>
        <location evidence="2">Cell membrane</location>
        <topology evidence="2">Multi-pass membrane protein</topology>
    </subcellularLocation>
</comment>
<keyword evidence="14" id="KW-1185">Reference proteome</keyword>
<dbReference type="Proteomes" id="UP001059836">
    <property type="component" value="Chromosome"/>
</dbReference>
<proteinExistence type="predicted"/>
<evidence type="ECO:0000256" key="6">
    <source>
        <dbReference type="ARBA" id="ARBA00022679"/>
    </source>
</evidence>
<dbReference type="SMART" id="SM00388">
    <property type="entry name" value="HisKA"/>
    <property type="match status" value="1"/>
</dbReference>
<dbReference type="InterPro" id="IPR050980">
    <property type="entry name" value="2C_sensor_his_kinase"/>
</dbReference>
<keyword evidence="4" id="KW-1003">Cell membrane</keyword>
<dbReference type="InterPro" id="IPR003594">
    <property type="entry name" value="HATPase_dom"/>
</dbReference>
<feature type="domain" description="Histidine kinase" evidence="12">
    <location>
        <begin position="160"/>
        <end position="384"/>
    </location>
</feature>
<keyword evidence="11" id="KW-0812">Transmembrane</keyword>
<evidence type="ECO:0000256" key="4">
    <source>
        <dbReference type="ARBA" id="ARBA00022475"/>
    </source>
</evidence>
<dbReference type="PANTHER" id="PTHR44936">
    <property type="entry name" value="SENSOR PROTEIN CREC"/>
    <property type="match status" value="1"/>
</dbReference>
<feature type="transmembrane region" description="Helical" evidence="11">
    <location>
        <begin position="71"/>
        <end position="92"/>
    </location>
</feature>
<evidence type="ECO:0000256" key="2">
    <source>
        <dbReference type="ARBA" id="ARBA00004651"/>
    </source>
</evidence>
<dbReference type="SUPFAM" id="SSF47384">
    <property type="entry name" value="Homodimeric domain of signal transducing histidine kinase"/>
    <property type="match status" value="1"/>
</dbReference>
<keyword evidence="9" id="KW-0843">Virulence</keyword>
<accession>A0ABX6ILB7</accession>
<feature type="transmembrane region" description="Helical" evidence="11">
    <location>
        <begin position="6"/>
        <end position="30"/>
    </location>
</feature>
<dbReference type="Gene3D" id="1.10.287.130">
    <property type="match status" value="1"/>
</dbReference>
<keyword evidence="11" id="KW-1133">Transmembrane helix</keyword>
<gene>
    <name evidence="13" type="ORF">GII31_14630</name>
</gene>
<evidence type="ECO:0000256" key="11">
    <source>
        <dbReference type="SAM" id="Phobius"/>
    </source>
</evidence>
<feature type="transmembrane region" description="Helical" evidence="11">
    <location>
        <begin position="42"/>
        <end position="65"/>
    </location>
</feature>
<evidence type="ECO:0000259" key="12">
    <source>
        <dbReference type="PROSITE" id="PS50109"/>
    </source>
</evidence>
<name>A0ABX6ILB7_9ACTN</name>
<dbReference type="EC" id="2.7.13.3" evidence="3"/>
<dbReference type="SMART" id="SM00387">
    <property type="entry name" value="HATPase_c"/>
    <property type="match status" value="1"/>
</dbReference>
<protein>
    <recommendedName>
        <fullName evidence="3">histidine kinase</fullName>
        <ecNumber evidence="3">2.7.13.3</ecNumber>
    </recommendedName>
</protein>
<evidence type="ECO:0000256" key="8">
    <source>
        <dbReference type="ARBA" id="ARBA00023012"/>
    </source>
</evidence>
<dbReference type="Pfam" id="PF02518">
    <property type="entry name" value="HATPase_c"/>
    <property type="match status" value="1"/>
</dbReference>
<dbReference type="InterPro" id="IPR003661">
    <property type="entry name" value="HisK_dim/P_dom"/>
</dbReference>
<keyword evidence="5" id="KW-0597">Phosphoprotein</keyword>